<sequence>MTTSNTPKQPVLGRPKSAAKRQQILRSAGELLLSLGYNNTSMDALAKHSGVSKQTVYSHFNNKEALFNAVIESKCKMYQVEEASVCIDTQPLRAILSSIGLSLISLLKDDNVIAMYKVVIGESKQDSSVGQLFYEAGPLHSINMVSELLQKHPQSQLSEAQAYEASIDFFNLLKSDYHMRGILHLPYELTQTQQQGLANTVARKTIALLAVIT</sequence>
<organism evidence="6 7">
    <name type="scientific">Glaciecola punicea ACAM 611</name>
    <dbReference type="NCBI Taxonomy" id="1121923"/>
    <lineage>
        <taxon>Bacteria</taxon>
        <taxon>Pseudomonadati</taxon>
        <taxon>Pseudomonadota</taxon>
        <taxon>Gammaproteobacteria</taxon>
        <taxon>Alteromonadales</taxon>
        <taxon>Alteromonadaceae</taxon>
        <taxon>Glaciecola</taxon>
    </lineage>
</organism>
<dbReference type="EMBL" id="BAET01000002">
    <property type="protein sequence ID" value="GAB54167.1"/>
    <property type="molecule type" value="Genomic_DNA"/>
</dbReference>
<dbReference type="InterPro" id="IPR050109">
    <property type="entry name" value="HTH-type_TetR-like_transc_reg"/>
</dbReference>
<dbReference type="InterPro" id="IPR009057">
    <property type="entry name" value="Homeodomain-like_sf"/>
</dbReference>
<dbReference type="FunFam" id="1.10.10.60:FF:000141">
    <property type="entry name" value="TetR family transcriptional regulator"/>
    <property type="match status" value="1"/>
</dbReference>
<proteinExistence type="predicted"/>
<evidence type="ECO:0000313" key="6">
    <source>
        <dbReference type="EMBL" id="GAB54167.1"/>
    </source>
</evidence>
<comment type="caution">
    <text evidence="6">The sequence shown here is derived from an EMBL/GenBank/DDBJ whole genome shotgun (WGS) entry which is preliminary data.</text>
</comment>
<gene>
    <name evidence="6" type="ORF">GPUN_0013</name>
</gene>
<evidence type="ECO:0000256" key="1">
    <source>
        <dbReference type="ARBA" id="ARBA00023015"/>
    </source>
</evidence>
<dbReference type="SUPFAM" id="SSF46689">
    <property type="entry name" value="Homeodomain-like"/>
    <property type="match status" value="1"/>
</dbReference>
<dbReference type="PRINTS" id="PR00455">
    <property type="entry name" value="HTHTETR"/>
</dbReference>
<feature type="DNA-binding region" description="H-T-H motif" evidence="4">
    <location>
        <begin position="41"/>
        <end position="60"/>
    </location>
</feature>
<evidence type="ECO:0000313" key="7">
    <source>
        <dbReference type="Proteomes" id="UP000053586"/>
    </source>
</evidence>
<feature type="domain" description="HTH tetR-type" evidence="5">
    <location>
        <begin position="18"/>
        <end position="78"/>
    </location>
</feature>
<name>H5T790_9ALTE</name>
<evidence type="ECO:0000259" key="5">
    <source>
        <dbReference type="PROSITE" id="PS50977"/>
    </source>
</evidence>
<dbReference type="Proteomes" id="UP000053586">
    <property type="component" value="Unassembled WGS sequence"/>
</dbReference>
<keyword evidence="3" id="KW-0804">Transcription</keyword>
<accession>H5T790</accession>
<dbReference type="PROSITE" id="PS50977">
    <property type="entry name" value="HTH_TETR_2"/>
    <property type="match status" value="1"/>
</dbReference>
<keyword evidence="1" id="KW-0805">Transcription regulation</keyword>
<reference evidence="6 7" key="1">
    <citation type="journal article" date="2012" name="J. Bacteriol.">
        <title>Genome sequence of proteorhodopsin-containing sea ice bacterium Glaciecola punicea ACAM 611T.</title>
        <authorList>
            <person name="Qin Q.-L."/>
            <person name="Xie B.-B."/>
            <person name="Shu Y.-L."/>
            <person name="Rong J.-C."/>
            <person name="Zhao D.-L."/>
            <person name="Zhang X.-Y."/>
            <person name="Chen X.-L."/>
            <person name="Zhou B.-C."/>
            <person name="Zhanga Y.-Z."/>
        </authorList>
    </citation>
    <scope>NUCLEOTIDE SEQUENCE [LARGE SCALE GENOMIC DNA]</scope>
    <source>
        <strain evidence="6 7">ACAM 611</strain>
    </source>
</reference>
<keyword evidence="2 4" id="KW-0238">DNA-binding</keyword>
<dbReference type="Gene3D" id="1.10.10.60">
    <property type="entry name" value="Homeodomain-like"/>
    <property type="match status" value="1"/>
</dbReference>
<dbReference type="OrthoDB" id="8535430at2"/>
<dbReference type="AlphaFoldDB" id="H5T790"/>
<dbReference type="Gene3D" id="1.10.357.10">
    <property type="entry name" value="Tetracycline Repressor, domain 2"/>
    <property type="match status" value="1"/>
</dbReference>
<dbReference type="PANTHER" id="PTHR30055:SF146">
    <property type="entry name" value="HTH-TYPE TRANSCRIPTIONAL DUAL REGULATOR CECR"/>
    <property type="match status" value="1"/>
</dbReference>
<dbReference type="InterPro" id="IPR039536">
    <property type="entry name" value="TetR_C_Proteobacteria"/>
</dbReference>
<dbReference type="PANTHER" id="PTHR30055">
    <property type="entry name" value="HTH-TYPE TRANSCRIPTIONAL REGULATOR RUTR"/>
    <property type="match status" value="1"/>
</dbReference>
<protein>
    <recommendedName>
        <fullName evidence="5">HTH tetR-type domain-containing protein</fullName>
    </recommendedName>
</protein>
<dbReference type="InterPro" id="IPR001647">
    <property type="entry name" value="HTH_TetR"/>
</dbReference>
<reference evidence="6 7" key="2">
    <citation type="journal article" date="2017" name="Antonie Van Leeuwenhoek">
        <title>Rhizobium rhizosphaerae sp. nov., a novel species isolated from rice rhizosphere.</title>
        <authorList>
            <person name="Zhao J.J."/>
            <person name="Zhang J."/>
            <person name="Zhang R.J."/>
            <person name="Zhang C.W."/>
            <person name="Yin H.Q."/>
            <person name="Zhang X.X."/>
        </authorList>
    </citation>
    <scope>NUCLEOTIDE SEQUENCE [LARGE SCALE GENOMIC DNA]</scope>
    <source>
        <strain evidence="6 7">ACAM 611</strain>
    </source>
</reference>
<evidence type="ECO:0000256" key="3">
    <source>
        <dbReference type="ARBA" id="ARBA00023163"/>
    </source>
</evidence>
<evidence type="ECO:0000256" key="4">
    <source>
        <dbReference type="PROSITE-ProRule" id="PRU00335"/>
    </source>
</evidence>
<dbReference type="eggNOG" id="COG1309">
    <property type="taxonomic scope" value="Bacteria"/>
</dbReference>
<dbReference type="STRING" id="56804.BAE46_03420"/>
<dbReference type="GO" id="GO:0000976">
    <property type="term" value="F:transcription cis-regulatory region binding"/>
    <property type="evidence" value="ECO:0007669"/>
    <property type="project" value="TreeGrafter"/>
</dbReference>
<dbReference type="Pfam" id="PF14246">
    <property type="entry name" value="TetR_C_7"/>
    <property type="match status" value="1"/>
</dbReference>
<dbReference type="GO" id="GO:0003700">
    <property type="term" value="F:DNA-binding transcription factor activity"/>
    <property type="evidence" value="ECO:0007669"/>
    <property type="project" value="TreeGrafter"/>
</dbReference>
<evidence type="ECO:0000256" key="2">
    <source>
        <dbReference type="ARBA" id="ARBA00023125"/>
    </source>
</evidence>
<dbReference type="Pfam" id="PF00440">
    <property type="entry name" value="TetR_N"/>
    <property type="match status" value="1"/>
</dbReference>
<keyword evidence="7" id="KW-1185">Reference proteome</keyword>
<dbReference type="RefSeq" id="WP_006002135.1">
    <property type="nucleotide sequence ID" value="NZ_BAET01000002.1"/>
</dbReference>